<dbReference type="AlphaFoldDB" id="A0A4Z1EBQ8"/>
<evidence type="ECO:0000313" key="3">
    <source>
        <dbReference type="Proteomes" id="UP000297777"/>
    </source>
</evidence>
<sequence length="516" mass="56989">MTLDTILKIKIRARSISMLWKCCRCEAAPEALPIYLCNALGAENKGISGEWRYPELICGDTSCAICYRPETKCSNSNCGHEKCYGCPSHDGDINTRNSKVSFAIMGGERFALTFLRGYNCRWQCTESSFPNFNVLEGPELSIWDDDWNNTEPTGQKMTRIIPLPKVIANQHIRSEELHIEDETNSQPEFKDKNLADPQLLMSRRSPISSDRAIQAAKTNSRPAKTSQEILSQASEWTGIGTNVNSSLDNLEDISSLTCTPISSRNLIVAGIKTSGSDRMQIVSNSTIAELSSQTTRSDQSKCSEVQEPEFTSILNTQSAVPVPNADLLPLSSSSMPTALVEIESTISNGQSRKKPIIRAGDSSELDRSTKEGATSVEEKRPAYYMSGIAGQTVGLPLQLPTARPTKFESSGKKFSSYSGSAKLRIIRPASPRVRTPIRALELLRRMHRKHPAYNPPPTPPPDSPIPFPTPPPEHQQGQIVDQTLSERLHRPAVIPQKRPASPAIRPAKIILRQRKL</sequence>
<reference evidence="2 3" key="1">
    <citation type="submission" date="2017-12" db="EMBL/GenBank/DDBJ databases">
        <title>Comparative genomics of Botrytis spp.</title>
        <authorList>
            <person name="Valero-Jimenez C.A."/>
            <person name="Tapia P."/>
            <person name="Veloso J."/>
            <person name="Silva-Moreno E."/>
            <person name="Staats M."/>
            <person name="Valdes J.H."/>
            <person name="Van Kan J.A.L."/>
        </authorList>
    </citation>
    <scope>NUCLEOTIDE SEQUENCE [LARGE SCALE GENOMIC DNA]</scope>
    <source>
        <strain evidence="2 3">Bt9001</strain>
    </source>
</reference>
<name>A0A4Z1EBQ8_9HELO</name>
<proteinExistence type="predicted"/>
<evidence type="ECO:0000313" key="2">
    <source>
        <dbReference type="EMBL" id="TGO08172.1"/>
    </source>
</evidence>
<feature type="compositionally biased region" description="Basic and acidic residues" evidence="1">
    <location>
        <begin position="364"/>
        <end position="375"/>
    </location>
</feature>
<comment type="caution">
    <text evidence="2">The sequence shown here is derived from an EMBL/GenBank/DDBJ whole genome shotgun (WGS) entry which is preliminary data.</text>
</comment>
<dbReference type="OrthoDB" id="3545359at2759"/>
<feature type="compositionally biased region" description="Polar residues" evidence="1">
    <location>
        <begin position="216"/>
        <end position="228"/>
    </location>
</feature>
<protein>
    <submittedName>
        <fullName evidence="2">Uncharacterized protein</fullName>
    </submittedName>
</protein>
<feature type="region of interest" description="Disordered" evidence="1">
    <location>
        <begin position="205"/>
        <end position="228"/>
    </location>
</feature>
<evidence type="ECO:0000256" key="1">
    <source>
        <dbReference type="SAM" id="MobiDB-lite"/>
    </source>
</evidence>
<dbReference type="Proteomes" id="UP000297777">
    <property type="component" value="Unassembled WGS sequence"/>
</dbReference>
<gene>
    <name evidence="2" type="ORF">BTUL_0222g00090</name>
</gene>
<feature type="compositionally biased region" description="Pro residues" evidence="1">
    <location>
        <begin position="453"/>
        <end position="473"/>
    </location>
</feature>
<organism evidence="2 3">
    <name type="scientific">Botrytis tulipae</name>
    <dbReference type="NCBI Taxonomy" id="87230"/>
    <lineage>
        <taxon>Eukaryota</taxon>
        <taxon>Fungi</taxon>
        <taxon>Dikarya</taxon>
        <taxon>Ascomycota</taxon>
        <taxon>Pezizomycotina</taxon>
        <taxon>Leotiomycetes</taxon>
        <taxon>Helotiales</taxon>
        <taxon>Sclerotiniaceae</taxon>
        <taxon>Botrytis</taxon>
    </lineage>
</organism>
<feature type="region of interest" description="Disordered" evidence="1">
    <location>
        <begin position="350"/>
        <end position="375"/>
    </location>
</feature>
<keyword evidence="3" id="KW-1185">Reference proteome</keyword>
<feature type="region of interest" description="Disordered" evidence="1">
    <location>
        <begin position="449"/>
        <end position="478"/>
    </location>
</feature>
<dbReference type="EMBL" id="PQXH01000222">
    <property type="protein sequence ID" value="TGO08172.1"/>
    <property type="molecule type" value="Genomic_DNA"/>
</dbReference>
<accession>A0A4Z1EBQ8</accession>